<evidence type="ECO:0000256" key="1">
    <source>
        <dbReference type="ARBA" id="ARBA00011764"/>
    </source>
</evidence>
<dbReference type="InterPro" id="IPR028002">
    <property type="entry name" value="Myb_DNA-bind_5"/>
</dbReference>
<accession>A0AA38HUG4</accession>
<dbReference type="AlphaFoldDB" id="A0AA38HUG4"/>
<keyword evidence="3" id="KW-0805">Transcription regulation</keyword>
<organism evidence="8 9">
    <name type="scientific">Zophobas morio</name>
    <dbReference type="NCBI Taxonomy" id="2755281"/>
    <lineage>
        <taxon>Eukaryota</taxon>
        <taxon>Metazoa</taxon>
        <taxon>Ecdysozoa</taxon>
        <taxon>Arthropoda</taxon>
        <taxon>Hexapoda</taxon>
        <taxon>Insecta</taxon>
        <taxon>Pterygota</taxon>
        <taxon>Neoptera</taxon>
        <taxon>Endopterygota</taxon>
        <taxon>Coleoptera</taxon>
        <taxon>Polyphaga</taxon>
        <taxon>Cucujiformia</taxon>
        <taxon>Tenebrionidae</taxon>
        <taxon>Zophobas</taxon>
    </lineage>
</organism>
<evidence type="ECO:0000256" key="2">
    <source>
        <dbReference type="ARBA" id="ARBA00016807"/>
    </source>
</evidence>
<keyword evidence="6" id="KW-1133">Transmembrane helix</keyword>
<evidence type="ECO:0000256" key="4">
    <source>
        <dbReference type="ARBA" id="ARBA00023163"/>
    </source>
</evidence>
<gene>
    <name evidence="8" type="ORF">Zmor_026545</name>
</gene>
<evidence type="ECO:0000259" key="7">
    <source>
        <dbReference type="Pfam" id="PF13873"/>
    </source>
</evidence>
<proteinExistence type="predicted"/>
<evidence type="ECO:0000313" key="8">
    <source>
        <dbReference type="EMBL" id="KAJ3643860.1"/>
    </source>
</evidence>
<comment type="function">
    <text evidence="5">Involved in transvection phenomena (= synapsis-dependent gene expression), where the synaptic pairing of chromosomes carrying genes with which zeste interacts influences the expression of these genes. Zeste binds to DNA and stimulates transcription from a nearby promoter.</text>
</comment>
<dbReference type="Pfam" id="PF13873">
    <property type="entry name" value="Myb_DNA-bind_5"/>
    <property type="match status" value="1"/>
</dbReference>
<keyword evidence="6" id="KW-0812">Transmembrane</keyword>
<keyword evidence="6" id="KW-0472">Membrane</keyword>
<evidence type="ECO:0000256" key="6">
    <source>
        <dbReference type="SAM" id="Phobius"/>
    </source>
</evidence>
<keyword evidence="9" id="KW-1185">Reference proteome</keyword>
<evidence type="ECO:0000256" key="5">
    <source>
        <dbReference type="ARBA" id="ARBA00025466"/>
    </source>
</evidence>
<name>A0AA38HUG4_9CUCU</name>
<sequence>MQDLTKRTPNFSAREKITFLDIVERYKATIENKGTSCVINEKKNRAWEKITHEFNAETEVSRTVKHLKLLYANLKRKTRKDVAEEHKEQYLKAKVVDEEDRRELNRTGGGNYKPQLDETGAQILAIIEDQVQPLPNFFDDAANYFHDGNSIFYSPKCVIPLRSTHLLLQYLQIFLGVLVLNFGHRLLIWILEMYQLLSLCLR</sequence>
<dbReference type="Proteomes" id="UP001168821">
    <property type="component" value="Unassembled WGS sequence"/>
</dbReference>
<reference evidence="8" key="1">
    <citation type="journal article" date="2023" name="G3 (Bethesda)">
        <title>Whole genome assemblies of Zophobas morio and Tenebrio molitor.</title>
        <authorList>
            <person name="Kaur S."/>
            <person name="Stinson S.A."/>
            <person name="diCenzo G.C."/>
        </authorList>
    </citation>
    <scope>NUCLEOTIDE SEQUENCE</scope>
    <source>
        <strain evidence="8">QUZm001</strain>
    </source>
</reference>
<dbReference type="PANTHER" id="PTHR21411:SF0">
    <property type="entry name" value="REGULATORY PROTEIN ZESTE"/>
    <property type="match status" value="1"/>
</dbReference>
<evidence type="ECO:0000313" key="9">
    <source>
        <dbReference type="Proteomes" id="UP001168821"/>
    </source>
</evidence>
<dbReference type="PANTHER" id="PTHR21411">
    <property type="entry name" value="APONTIC"/>
    <property type="match status" value="1"/>
</dbReference>
<feature type="transmembrane region" description="Helical" evidence="6">
    <location>
        <begin position="170"/>
        <end position="191"/>
    </location>
</feature>
<comment type="caution">
    <text evidence="8">The sequence shown here is derived from an EMBL/GenBank/DDBJ whole genome shotgun (WGS) entry which is preliminary data.</text>
</comment>
<protein>
    <recommendedName>
        <fullName evidence="2">Regulatory protein zeste</fullName>
    </recommendedName>
</protein>
<comment type="subunit">
    <text evidence="1">Self-associates forming complexes of several hundred monomers.</text>
</comment>
<keyword evidence="4" id="KW-0804">Transcription</keyword>
<feature type="domain" description="Myb/SANT-like DNA-binding" evidence="7">
    <location>
        <begin position="7"/>
        <end position="83"/>
    </location>
</feature>
<evidence type="ECO:0000256" key="3">
    <source>
        <dbReference type="ARBA" id="ARBA00023015"/>
    </source>
</evidence>
<dbReference type="EMBL" id="JALNTZ010000008">
    <property type="protein sequence ID" value="KAJ3643860.1"/>
    <property type="molecule type" value="Genomic_DNA"/>
</dbReference>